<dbReference type="InterPro" id="IPR028082">
    <property type="entry name" value="Peripla_BP_I"/>
</dbReference>
<dbReference type="SMART" id="SM00354">
    <property type="entry name" value="HTH_LACI"/>
    <property type="match status" value="1"/>
</dbReference>
<evidence type="ECO:0000256" key="1">
    <source>
        <dbReference type="ARBA" id="ARBA00023015"/>
    </source>
</evidence>
<dbReference type="GO" id="GO:0003700">
    <property type="term" value="F:DNA-binding transcription factor activity"/>
    <property type="evidence" value="ECO:0007669"/>
    <property type="project" value="TreeGrafter"/>
</dbReference>
<feature type="domain" description="HTH lacI-type" evidence="4">
    <location>
        <begin position="19"/>
        <end position="73"/>
    </location>
</feature>
<keyword evidence="1" id="KW-0805">Transcription regulation</keyword>
<evidence type="ECO:0000256" key="3">
    <source>
        <dbReference type="ARBA" id="ARBA00023163"/>
    </source>
</evidence>
<dbReference type="PROSITE" id="PS50932">
    <property type="entry name" value="HTH_LACI_2"/>
    <property type="match status" value="1"/>
</dbReference>
<organism evidence="5 6">
    <name type="scientific">Novosphingobium olei</name>
    <dbReference type="NCBI Taxonomy" id="2728851"/>
    <lineage>
        <taxon>Bacteria</taxon>
        <taxon>Pseudomonadati</taxon>
        <taxon>Pseudomonadota</taxon>
        <taxon>Alphaproteobacteria</taxon>
        <taxon>Sphingomonadales</taxon>
        <taxon>Sphingomonadaceae</taxon>
        <taxon>Novosphingobium</taxon>
    </lineage>
</organism>
<dbReference type="EMBL" id="JABBGM010000006">
    <property type="protein sequence ID" value="NML94943.1"/>
    <property type="molecule type" value="Genomic_DNA"/>
</dbReference>
<evidence type="ECO:0000313" key="5">
    <source>
        <dbReference type="EMBL" id="NML94943.1"/>
    </source>
</evidence>
<dbReference type="CDD" id="cd01392">
    <property type="entry name" value="HTH_LacI"/>
    <property type="match status" value="1"/>
</dbReference>
<name>A0A7Y0GB94_9SPHN</name>
<accession>A0A7Y0GB94</accession>
<dbReference type="InterPro" id="IPR010982">
    <property type="entry name" value="Lambda_DNA-bd_dom_sf"/>
</dbReference>
<dbReference type="SUPFAM" id="SSF53822">
    <property type="entry name" value="Periplasmic binding protein-like I"/>
    <property type="match status" value="1"/>
</dbReference>
<gene>
    <name evidence="5" type="ORF">HHL27_14810</name>
</gene>
<sequence>MKRIMKAKIESDLAGAGHATMQDVARHAGVSLKSVSRVVNREPHVSEKLRMKVEAAIADLNYIPDIAARSLAGSRTFIIGLLFDNPSPNYTMKLQAGVYRACTEHGYHLRIDNVDSSCSPAVLESRLDAIVRNSRCDGFVLTPPLTDNPQVLDFFDARGVRYVRIAPSVEVDRSPGVLIDDEAAAGSVARYLWDLGHRRFGLVTGPVEHGAAAKRRAGFLDMLSGLGLTEPVAEAAGGFSFEGGITAGQQLLAAQHKPTAIFATNDDSAAGVMVACSQAGVAVPADLSLCGFDDSWIAKSVWPYLTTISQPIEEMGHAAATFLLDRRDSQPALRTLQFHLVQRDSVAAPAQEKSTSVA</sequence>
<dbReference type="PROSITE" id="PS00356">
    <property type="entry name" value="HTH_LACI_1"/>
    <property type="match status" value="1"/>
</dbReference>
<dbReference type="SUPFAM" id="SSF47413">
    <property type="entry name" value="lambda repressor-like DNA-binding domains"/>
    <property type="match status" value="1"/>
</dbReference>
<evidence type="ECO:0000256" key="2">
    <source>
        <dbReference type="ARBA" id="ARBA00023125"/>
    </source>
</evidence>
<dbReference type="PANTHER" id="PTHR30146:SF153">
    <property type="entry name" value="LACTOSE OPERON REPRESSOR"/>
    <property type="match status" value="1"/>
</dbReference>
<dbReference type="Pfam" id="PF13377">
    <property type="entry name" value="Peripla_BP_3"/>
    <property type="match status" value="1"/>
</dbReference>
<proteinExistence type="predicted"/>
<evidence type="ECO:0000259" key="4">
    <source>
        <dbReference type="PROSITE" id="PS50932"/>
    </source>
</evidence>
<dbReference type="Gene3D" id="3.40.50.2300">
    <property type="match status" value="2"/>
</dbReference>
<dbReference type="GO" id="GO:0000976">
    <property type="term" value="F:transcription cis-regulatory region binding"/>
    <property type="evidence" value="ECO:0007669"/>
    <property type="project" value="TreeGrafter"/>
</dbReference>
<evidence type="ECO:0000313" key="6">
    <source>
        <dbReference type="Proteomes" id="UP000583556"/>
    </source>
</evidence>
<dbReference type="InterPro" id="IPR000843">
    <property type="entry name" value="HTH_LacI"/>
</dbReference>
<reference evidence="5 6" key="1">
    <citation type="submission" date="2020-04" db="EMBL/GenBank/DDBJ databases">
        <title>Novosphingobium sp. TW-4 isolated from soil.</title>
        <authorList>
            <person name="Dahal R.H."/>
            <person name="Chaudhary D.K."/>
        </authorList>
    </citation>
    <scope>NUCLEOTIDE SEQUENCE [LARGE SCALE GENOMIC DNA]</scope>
    <source>
        <strain evidence="5 6">TW-4</strain>
    </source>
</reference>
<keyword evidence="3" id="KW-0804">Transcription</keyword>
<dbReference type="CDD" id="cd01545">
    <property type="entry name" value="PBP1_SalR"/>
    <property type="match status" value="1"/>
</dbReference>
<dbReference type="PANTHER" id="PTHR30146">
    <property type="entry name" value="LACI-RELATED TRANSCRIPTIONAL REPRESSOR"/>
    <property type="match status" value="1"/>
</dbReference>
<comment type="caution">
    <text evidence="5">The sequence shown here is derived from an EMBL/GenBank/DDBJ whole genome shotgun (WGS) entry which is preliminary data.</text>
</comment>
<dbReference type="Proteomes" id="UP000583556">
    <property type="component" value="Unassembled WGS sequence"/>
</dbReference>
<dbReference type="Gene3D" id="1.10.260.40">
    <property type="entry name" value="lambda repressor-like DNA-binding domains"/>
    <property type="match status" value="1"/>
</dbReference>
<dbReference type="Pfam" id="PF00356">
    <property type="entry name" value="LacI"/>
    <property type="match status" value="1"/>
</dbReference>
<keyword evidence="2" id="KW-0238">DNA-binding</keyword>
<keyword evidence="6" id="KW-1185">Reference proteome</keyword>
<dbReference type="AlphaFoldDB" id="A0A7Y0GB94"/>
<dbReference type="InterPro" id="IPR046335">
    <property type="entry name" value="LacI/GalR-like_sensor"/>
</dbReference>
<protein>
    <submittedName>
        <fullName evidence="5">LacI family transcriptional regulator</fullName>
    </submittedName>
</protein>